<dbReference type="InterPro" id="IPR046848">
    <property type="entry name" value="E_motif"/>
</dbReference>
<dbReference type="Gene3D" id="1.25.40.10">
    <property type="entry name" value="Tetratricopeptide repeat domain"/>
    <property type="match status" value="6"/>
</dbReference>
<dbReference type="FunFam" id="1.25.40.10:FF:000205">
    <property type="entry name" value="Pentatricopeptide repeat-containing protein, mitochondrial"/>
    <property type="match status" value="1"/>
</dbReference>
<feature type="repeat" description="PPR" evidence="3">
    <location>
        <begin position="65"/>
        <end position="95"/>
    </location>
</feature>
<evidence type="ECO:0000313" key="5">
    <source>
        <dbReference type="Proteomes" id="UP001415857"/>
    </source>
</evidence>
<dbReference type="Pfam" id="PF13041">
    <property type="entry name" value="PPR_2"/>
    <property type="match status" value="3"/>
</dbReference>
<dbReference type="GO" id="GO:0003723">
    <property type="term" value="F:RNA binding"/>
    <property type="evidence" value="ECO:0007669"/>
    <property type="project" value="InterPro"/>
</dbReference>
<feature type="repeat" description="PPR" evidence="3">
    <location>
        <begin position="503"/>
        <end position="537"/>
    </location>
</feature>
<protein>
    <recommendedName>
        <fullName evidence="6">Pentatricopeptide repeat-containing protein</fullName>
    </recommendedName>
</protein>
<dbReference type="PANTHER" id="PTHR47926">
    <property type="entry name" value="PENTATRICOPEPTIDE REPEAT-CONTAINING PROTEIN"/>
    <property type="match status" value="1"/>
</dbReference>
<dbReference type="GO" id="GO:0009451">
    <property type="term" value="P:RNA modification"/>
    <property type="evidence" value="ECO:0007669"/>
    <property type="project" value="InterPro"/>
</dbReference>
<evidence type="ECO:0000313" key="4">
    <source>
        <dbReference type="EMBL" id="KAK9274261.1"/>
    </source>
</evidence>
<reference evidence="4 5" key="1">
    <citation type="journal article" date="2024" name="Plant J.">
        <title>Genome sequences and population genomics reveal climatic adaptation and genomic divergence between two closely related sweetgum species.</title>
        <authorList>
            <person name="Xu W.Q."/>
            <person name="Ren C.Q."/>
            <person name="Zhang X.Y."/>
            <person name="Comes H.P."/>
            <person name="Liu X.H."/>
            <person name="Li Y.G."/>
            <person name="Kettle C.J."/>
            <person name="Jalonen R."/>
            <person name="Gaisberger H."/>
            <person name="Ma Y.Z."/>
            <person name="Qiu Y.X."/>
        </authorList>
    </citation>
    <scope>NUCLEOTIDE SEQUENCE [LARGE SCALE GENOMIC DNA]</scope>
    <source>
        <strain evidence="4">Hangzhou</strain>
    </source>
</reference>
<feature type="repeat" description="PPR" evidence="3">
    <location>
        <begin position="197"/>
        <end position="231"/>
    </location>
</feature>
<dbReference type="FunFam" id="1.25.40.10:FF:001386">
    <property type="entry name" value="Pentatricopeptide repeat-containing protein At3g26782, mitochondrial"/>
    <property type="match status" value="1"/>
</dbReference>
<evidence type="ECO:0000256" key="2">
    <source>
        <dbReference type="ARBA" id="ARBA00061659"/>
    </source>
</evidence>
<name>A0AAP0RBZ7_LIQFO</name>
<evidence type="ECO:0008006" key="6">
    <source>
        <dbReference type="Google" id="ProtNLM"/>
    </source>
</evidence>
<feature type="repeat" description="PPR" evidence="3">
    <location>
        <begin position="96"/>
        <end position="130"/>
    </location>
</feature>
<feature type="repeat" description="PPR" evidence="3">
    <location>
        <begin position="34"/>
        <end position="64"/>
    </location>
</feature>
<dbReference type="AlphaFoldDB" id="A0AAP0RBZ7"/>
<comment type="caution">
    <text evidence="4">The sequence shown here is derived from an EMBL/GenBank/DDBJ whole genome shotgun (WGS) entry which is preliminary data.</text>
</comment>
<sequence length="741" mass="82827">MRPLTSVVETSAFAKLCEVSISHGWAIKLGTIRDTYTANNIISGYTKCRELGVAHKVFDEMPHKDTVSWNSMVAGYTRCGELGVAHHLFDEMPHKDTVSWNSMLAGYVNCGSFGTAWELLKTMKRCGFAVDEYSFGSILKGVACASRLDAGQQVHSVIVKTGFDGNVFVGSALLDMYAKCEKVEDAYVVFRRMPERNSVSWNALIAGYAEVGDRGTVFWLLDCMEREGVKIDDGTFAPLLTLLDDAEFYKLMMQMHAKTVKHGLASDTTVCNATITSYSDCGSVEDAERVFDGAVGTRDLVTWNSMLAAYLVHCQGGLAFKVFLDMQELGFEPDIYTYTSVISGCLEEAHQCLGKSLHGLVIKRGLDRSVSISNSLIAMYLKSNSKSMEDALNIFKYMESRDHISWNSILTGFSQIGLSENALKFFGHMRSELVVMDHYAFSAALRSCSDLATLQLGQQVHVLALKSGFESNEYVASALIFMYSKCGIIEDARKSFEATPQDSSITWNSIIFGYAQHGQGNVALDLFNLMRERKVKPDHITFVAVLTACSHIGLTEQGCNFLKSMESDYGILPRMEHYACAIDLYGRAGCLDEAKALIEAMPFEPDAMVWKTLLGACRICGDIELATQVASLLLELEPEEHCTYVLLSNMYGHFGRWDEKASVKRLMRDRRVRKVPGWSWIEVKNEVHAFNAEDRSHLHCEEIYQILDELMEEIKSLDYDATSEIMMQNLDHVDEYCDLSC</sequence>
<dbReference type="InterPro" id="IPR046960">
    <property type="entry name" value="PPR_At4g14850-like_plant"/>
</dbReference>
<dbReference type="PANTHER" id="PTHR47926:SF372">
    <property type="entry name" value="PENTATRICOPEPTIDE REPEAT-CONTAINING PROTEIN"/>
    <property type="match status" value="1"/>
</dbReference>
<dbReference type="PROSITE" id="PS51375">
    <property type="entry name" value="PPR"/>
    <property type="match status" value="7"/>
</dbReference>
<gene>
    <name evidence="4" type="ORF">L1049_019075</name>
</gene>
<accession>A0AAP0RBZ7</accession>
<dbReference type="InterPro" id="IPR002885">
    <property type="entry name" value="PPR_rpt"/>
</dbReference>
<dbReference type="EMBL" id="JBBPBK010000012">
    <property type="protein sequence ID" value="KAK9274261.1"/>
    <property type="molecule type" value="Genomic_DNA"/>
</dbReference>
<evidence type="ECO:0000256" key="3">
    <source>
        <dbReference type="PROSITE-ProRule" id="PRU00708"/>
    </source>
</evidence>
<keyword evidence="1" id="KW-0677">Repeat</keyword>
<organism evidence="4 5">
    <name type="scientific">Liquidambar formosana</name>
    <name type="common">Formosan gum</name>
    <dbReference type="NCBI Taxonomy" id="63359"/>
    <lineage>
        <taxon>Eukaryota</taxon>
        <taxon>Viridiplantae</taxon>
        <taxon>Streptophyta</taxon>
        <taxon>Embryophyta</taxon>
        <taxon>Tracheophyta</taxon>
        <taxon>Spermatophyta</taxon>
        <taxon>Magnoliopsida</taxon>
        <taxon>eudicotyledons</taxon>
        <taxon>Gunneridae</taxon>
        <taxon>Pentapetalae</taxon>
        <taxon>Saxifragales</taxon>
        <taxon>Altingiaceae</taxon>
        <taxon>Liquidambar</taxon>
    </lineage>
</organism>
<dbReference type="Pfam" id="PF01535">
    <property type="entry name" value="PPR"/>
    <property type="match status" value="6"/>
</dbReference>
<dbReference type="GO" id="GO:0099402">
    <property type="term" value="P:plant organ development"/>
    <property type="evidence" value="ECO:0007669"/>
    <property type="project" value="UniProtKB-ARBA"/>
</dbReference>
<dbReference type="NCBIfam" id="TIGR00756">
    <property type="entry name" value="PPR"/>
    <property type="match status" value="4"/>
</dbReference>
<feature type="repeat" description="PPR" evidence="3">
    <location>
        <begin position="299"/>
        <end position="333"/>
    </location>
</feature>
<dbReference type="InterPro" id="IPR011990">
    <property type="entry name" value="TPR-like_helical_dom_sf"/>
</dbReference>
<dbReference type="GO" id="GO:0005739">
    <property type="term" value="C:mitochondrion"/>
    <property type="evidence" value="ECO:0007669"/>
    <property type="project" value="UniProtKB-ARBA"/>
</dbReference>
<dbReference type="FunFam" id="1.25.40.10:FF:000442">
    <property type="entry name" value="Pentatricopeptide repeat-containing protein At3g49710"/>
    <property type="match status" value="1"/>
</dbReference>
<evidence type="ECO:0000256" key="1">
    <source>
        <dbReference type="ARBA" id="ARBA00022737"/>
    </source>
</evidence>
<dbReference type="Proteomes" id="UP001415857">
    <property type="component" value="Unassembled WGS sequence"/>
</dbReference>
<dbReference type="Pfam" id="PF20431">
    <property type="entry name" value="E_motif"/>
    <property type="match status" value="1"/>
</dbReference>
<feature type="repeat" description="PPR" evidence="3">
    <location>
        <begin position="402"/>
        <end position="436"/>
    </location>
</feature>
<keyword evidence="5" id="KW-1185">Reference proteome</keyword>
<proteinExistence type="inferred from homology"/>
<dbReference type="FunFam" id="1.25.40.10:FF:000158">
    <property type="entry name" value="pentatricopeptide repeat-containing protein At2g33680"/>
    <property type="match status" value="1"/>
</dbReference>
<comment type="similarity">
    <text evidence="2">Belongs to the PPR family. PCMP-E subfamily.</text>
</comment>